<accession>A0A916XK80</accession>
<dbReference type="NCBIfam" id="TIGR02241">
    <property type="entry name" value="conserved hypothetical phage tail region protein"/>
    <property type="match status" value="1"/>
</dbReference>
<dbReference type="AlphaFoldDB" id="A0A916XK80"/>
<dbReference type="Pfam" id="PF06841">
    <property type="entry name" value="Phage_T4_gp19"/>
    <property type="match status" value="1"/>
</dbReference>
<dbReference type="PANTHER" id="PTHR38009">
    <property type="entry name" value="CONSERVED HYPOTHETICAL PHAGE TAIL PROTEIN"/>
    <property type="match status" value="1"/>
</dbReference>
<evidence type="ECO:0000313" key="1">
    <source>
        <dbReference type="EMBL" id="GGC76746.1"/>
    </source>
</evidence>
<reference evidence="1" key="2">
    <citation type="submission" date="2020-09" db="EMBL/GenBank/DDBJ databases">
        <authorList>
            <person name="Sun Q."/>
            <person name="Zhou Y."/>
        </authorList>
    </citation>
    <scope>NUCLEOTIDE SEQUENCE</scope>
    <source>
        <strain evidence="1">CGMCC 1.10998</strain>
    </source>
</reference>
<dbReference type="PANTHER" id="PTHR38009:SF1">
    <property type="entry name" value="CONSERVED HYPOTHETICAL PHAGE TAIL PROTEIN"/>
    <property type="match status" value="1"/>
</dbReference>
<sequence length="154" mass="17526">MADDGVKQSTNVWPMPKFYFRVKWGDKDVISFQEVSGLDIQSEEIKYRHGDSPIFSVIKMPGMKKFGNITMKKGVFKGDNKFWDWLNQIKLNTIKRVPVTISLLDETGKDTMVWTLSNAWPTKISSTDLKSEGNEVAIESIEIVHEGLTITTPK</sequence>
<proteinExistence type="predicted"/>
<dbReference type="RefSeq" id="WP_188566362.1">
    <property type="nucleotide sequence ID" value="NZ_BMED01000002.1"/>
</dbReference>
<dbReference type="EMBL" id="BMED01000002">
    <property type="protein sequence ID" value="GGC76746.1"/>
    <property type="molecule type" value="Genomic_DNA"/>
</dbReference>
<dbReference type="GO" id="GO:0005198">
    <property type="term" value="F:structural molecule activity"/>
    <property type="evidence" value="ECO:0007669"/>
    <property type="project" value="InterPro"/>
</dbReference>
<dbReference type="InterPro" id="IPR011747">
    <property type="entry name" value="CHP02241"/>
</dbReference>
<comment type="caution">
    <text evidence="1">The sequence shown here is derived from an EMBL/GenBank/DDBJ whole genome shotgun (WGS) entry which is preliminary data.</text>
</comment>
<protein>
    <submittedName>
        <fullName evidence="1">Phage tail protein</fullName>
    </submittedName>
</protein>
<dbReference type="Proteomes" id="UP000637423">
    <property type="component" value="Unassembled WGS sequence"/>
</dbReference>
<organism evidence="1 2">
    <name type="scientific">Undibacterium terreum</name>
    <dbReference type="NCBI Taxonomy" id="1224302"/>
    <lineage>
        <taxon>Bacteria</taxon>
        <taxon>Pseudomonadati</taxon>
        <taxon>Pseudomonadota</taxon>
        <taxon>Betaproteobacteria</taxon>
        <taxon>Burkholderiales</taxon>
        <taxon>Oxalobacteraceae</taxon>
        <taxon>Undibacterium</taxon>
    </lineage>
</organism>
<name>A0A916XK80_9BURK</name>
<evidence type="ECO:0000313" key="2">
    <source>
        <dbReference type="Proteomes" id="UP000637423"/>
    </source>
</evidence>
<gene>
    <name evidence="1" type="ORF">GCM10011396_24940</name>
</gene>
<dbReference type="InterPro" id="IPR010667">
    <property type="entry name" value="Phage_T4_Gp19"/>
</dbReference>
<reference evidence="1" key="1">
    <citation type="journal article" date="2014" name="Int. J. Syst. Evol. Microbiol.">
        <title>Complete genome sequence of Corynebacterium casei LMG S-19264T (=DSM 44701T), isolated from a smear-ripened cheese.</title>
        <authorList>
            <consortium name="US DOE Joint Genome Institute (JGI-PGF)"/>
            <person name="Walter F."/>
            <person name="Albersmeier A."/>
            <person name="Kalinowski J."/>
            <person name="Ruckert C."/>
        </authorList>
    </citation>
    <scope>NUCLEOTIDE SEQUENCE</scope>
    <source>
        <strain evidence="1">CGMCC 1.10998</strain>
    </source>
</reference>
<keyword evidence="2" id="KW-1185">Reference proteome</keyword>